<dbReference type="InterPro" id="IPR014854">
    <property type="entry name" value="Nse4_C"/>
</dbReference>
<keyword evidence="4 7" id="KW-0233">DNA recombination</keyword>
<dbReference type="GO" id="GO:0005634">
    <property type="term" value="C:nucleus"/>
    <property type="evidence" value="ECO:0007669"/>
    <property type="project" value="UniProtKB-SubCell"/>
</dbReference>
<accession>A0A024T887</accession>
<dbReference type="PANTHER" id="PTHR16140">
    <property type="entry name" value="NON-STRUCTURAL MAINTENANCE OF CHROMOSOMES ELEMENT 4"/>
    <property type="match status" value="1"/>
</dbReference>
<dbReference type="RefSeq" id="XP_008881075.1">
    <property type="nucleotide sequence ID" value="XM_008882853.1"/>
</dbReference>
<keyword evidence="3 7" id="KW-0227">DNA damage</keyword>
<dbReference type="STRING" id="157072.A0A024T887"/>
<keyword evidence="6 7" id="KW-0539">Nucleus</keyword>
<dbReference type="GO" id="GO:0006281">
    <property type="term" value="P:DNA repair"/>
    <property type="evidence" value="ECO:0007669"/>
    <property type="project" value="UniProtKB-UniRule"/>
</dbReference>
<dbReference type="GO" id="GO:0006310">
    <property type="term" value="P:DNA recombination"/>
    <property type="evidence" value="ECO:0007669"/>
    <property type="project" value="UniProtKB-UniRule"/>
</dbReference>
<dbReference type="VEuPathDB" id="FungiDB:H310_14890"/>
<evidence type="ECO:0000256" key="1">
    <source>
        <dbReference type="ARBA" id="ARBA00004123"/>
    </source>
</evidence>
<sequence>MGKRRHEHGSSFGPLLADSKITLEERRVVRCREREILQELKEKSAEASQLNNSIFQSKAQELDSIYAKVVYPREANLDACNLDEFSNLVVKQAGLMSASDLTKFDTGQFINSCKAKCASEDTESVFDWLRMGSAVGPCFQNTIAVNFMYGSMDTQLVAKERRAPRRRRVDSVDVEECQPTQVAKDSLVQEDVQAGRLKYLLTLVQDQGSCGLFDLCLNPKSFAQTIENMFDMSFLIRDGQAKIDIDSHGLPRIVNKSGITGEVPKPTQSIISITYEQWEKLAPLYGEPLVGHRPPPRV</sequence>
<dbReference type="AlphaFoldDB" id="A0A024T887"/>
<dbReference type="Pfam" id="PF08743">
    <property type="entry name" value="Nse4_C"/>
    <property type="match status" value="1"/>
</dbReference>
<feature type="domain" description="Non-structural maintenance of chromosome element 4 C-terminal" evidence="8">
    <location>
        <begin position="212"/>
        <end position="284"/>
    </location>
</feature>
<dbReference type="eggNOG" id="KOG2866">
    <property type="taxonomic scope" value="Eukaryota"/>
</dbReference>
<evidence type="ECO:0000313" key="9">
    <source>
        <dbReference type="EMBL" id="ETV90290.1"/>
    </source>
</evidence>
<keyword evidence="5 7" id="KW-0234">DNA repair</keyword>
<name>A0A024T887_9STRA</name>
<dbReference type="EMBL" id="KI914051">
    <property type="protein sequence ID" value="ETV90290.1"/>
    <property type="molecule type" value="Genomic_DNA"/>
</dbReference>
<proteinExistence type="inferred from homology"/>
<comment type="subunit">
    <text evidence="7">Component of the SMC5-SMC6 complex.</text>
</comment>
<reference evidence="9" key="1">
    <citation type="submission" date="2013-12" db="EMBL/GenBank/DDBJ databases">
        <title>The Genome Sequence of Aphanomyces invadans NJM9701.</title>
        <authorList>
            <consortium name="The Broad Institute Genomics Platform"/>
            <person name="Russ C."/>
            <person name="Tyler B."/>
            <person name="van West P."/>
            <person name="Dieguez-Uribeondo J."/>
            <person name="Young S.K."/>
            <person name="Zeng Q."/>
            <person name="Gargeya S."/>
            <person name="Fitzgerald M."/>
            <person name="Abouelleil A."/>
            <person name="Alvarado L."/>
            <person name="Chapman S.B."/>
            <person name="Gainer-Dewar J."/>
            <person name="Goldberg J."/>
            <person name="Griggs A."/>
            <person name="Gujja S."/>
            <person name="Hansen M."/>
            <person name="Howarth C."/>
            <person name="Imamovic A."/>
            <person name="Ireland A."/>
            <person name="Larimer J."/>
            <person name="McCowan C."/>
            <person name="Murphy C."/>
            <person name="Pearson M."/>
            <person name="Poon T.W."/>
            <person name="Priest M."/>
            <person name="Roberts A."/>
            <person name="Saif S."/>
            <person name="Shea T."/>
            <person name="Sykes S."/>
            <person name="Wortman J."/>
            <person name="Nusbaum C."/>
            <person name="Birren B."/>
        </authorList>
    </citation>
    <scope>NUCLEOTIDE SEQUENCE [LARGE SCALE GENOMIC DNA]</scope>
    <source>
        <strain evidence="9">NJM9701</strain>
    </source>
</reference>
<evidence type="ECO:0000256" key="3">
    <source>
        <dbReference type="ARBA" id="ARBA00022763"/>
    </source>
</evidence>
<organism evidence="9">
    <name type="scientific">Aphanomyces invadans</name>
    <dbReference type="NCBI Taxonomy" id="157072"/>
    <lineage>
        <taxon>Eukaryota</taxon>
        <taxon>Sar</taxon>
        <taxon>Stramenopiles</taxon>
        <taxon>Oomycota</taxon>
        <taxon>Saprolegniomycetes</taxon>
        <taxon>Saprolegniales</taxon>
        <taxon>Verrucalvaceae</taxon>
        <taxon>Aphanomyces</taxon>
    </lineage>
</organism>
<evidence type="ECO:0000256" key="6">
    <source>
        <dbReference type="ARBA" id="ARBA00023242"/>
    </source>
</evidence>
<comment type="subcellular location">
    <subcellularLocation>
        <location evidence="1 7">Nucleus</location>
    </subcellularLocation>
</comment>
<evidence type="ECO:0000256" key="5">
    <source>
        <dbReference type="ARBA" id="ARBA00023204"/>
    </source>
</evidence>
<dbReference type="GeneID" id="20091940"/>
<dbReference type="OrthoDB" id="361242at2759"/>
<evidence type="ECO:0000256" key="7">
    <source>
        <dbReference type="RuleBase" id="RU365071"/>
    </source>
</evidence>
<dbReference type="PANTHER" id="PTHR16140:SF0">
    <property type="entry name" value="NON-STRUCTURAL MAINTENANCE OF CHROMOSOMES ELEMENT 4"/>
    <property type="match status" value="1"/>
</dbReference>
<dbReference type="GO" id="GO:0030915">
    <property type="term" value="C:Smc5-Smc6 complex"/>
    <property type="evidence" value="ECO:0007669"/>
    <property type="project" value="UniProtKB-UniRule"/>
</dbReference>
<comment type="function">
    <text evidence="7">Component of the SMC5-SMC6 complex, that promotes sister chromatid alignment after DNA damage and facilitates double-stranded DNA breaks (DSBs) repair via homologous recombination between sister chromatids.</text>
</comment>
<dbReference type="InterPro" id="IPR027786">
    <property type="entry name" value="Nse4/EID"/>
</dbReference>
<comment type="similarity">
    <text evidence="2 7">Belongs to the NSE4 family.</text>
</comment>
<evidence type="ECO:0000256" key="4">
    <source>
        <dbReference type="ARBA" id="ARBA00023172"/>
    </source>
</evidence>
<evidence type="ECO:0000259" key="8">
    <source>
        <dbReference type="Pfam" id="PF08743"/>
    </source>
</evidence>
<protein>
    <recommendedName>
        <fullName evidence="7">Non-structural maintenance of chromosomes element 4</fullName>
    </recommendedName>
</protein>
<gene>
    <name evidence="9" type="ORF">H310_14890</name>
</gene>
<evidence type="ECO:0000256" key="2">
    <source>
        <dbReference type="ARBA" id="ARBA00008997"/>
    </source>
</evidence>